<organism evidence="1 2">
    <name type="scientific">Pseudomonas canavaninivorans</name>
    <dbReference type="NCBI Taxonomy" id="2842348"/>
    <lineage>
        <taxon>Bacteria</taxon>
        <taxon>Pseudomonadati</taxon>
        <taxon>Pseudomonadota</taxon>
        <taxon>Gammaproteobacteria</taxon>
        <taxon>Pseudomonadales</taxon>
        <taxon>Pseudomonadaceae</taxon>
        <taxon>Pseudomonas</taxon>
    </lineage>
</organism>
<evidence type="ECO:0000313" key="2">
    <source>
        <dbReference type="Proteomes" id="UP000824066"/>
    </source>
</evidence>
<keyword evidence="2" id="KW-1185">Reference proteome</keyword>
<dbReference type="EMBL" id="CP077080">
    <property type="protein sequence ID" value="QXI54249.1"/>
    <property type="molecule type" value="Genomic_DNA"/>
</dbReference>
<name>A0ABX8QGK2_PSECO</name>
<dbReference type="Proteomes" id="UP000824066">
    <property type="component" value="Chromosome"/>
</dbReference>
<evidence type="ECO:0008006" key="3">
    <source>
        <dbReference type="Google" id="ProtNLM"/>
    </source>
</evidence>
<evidence type="ECO:0000313" key="1">
    <source>
        <dbReference type="EMBL" id="QXI54249.1"/>
    </source>
</evidence>
<protein>
    <recommendedName>
        <fullName evidence="3">Integrase</fullName>
    </recommendedName>
</protein>
<reference evidence="1 2" key="1">
    <citation type="journal article" date="2021" name="Microorganisms">
        <title>The Ever-Expanding Pseudomonas Genus: Description of 43 New Species and Partition of the Pseudomonas putida Group.</title>
        <authorList>
            <person name="Girard L."/>
            <person name="Lood C."/>
            <person name="Hofte M."/>
            <person name="Vandamme P."/>
            <person name="Rokni-Zadeh H."/>
            <person name="van Noort V."/>
            <person name="Lavigne R."/>
            <person name="De Mot R."/>
        </authorList>
    </citation>
    <scope>NUCLEOTIDE SEQUENCE [LARGE SCALE GENOMIC DNA]</scope>
    <source>
        <strain evidence="1 2">SWRI17</strain>
    </source>
</reference>
<proteinExistence type="predicted"/>
<sequence length="726" mass="82608">MGRYTAKPVDEAAEIQRLLANANSLMYPAADLEAKPWLLQGAMGDSFWIVKDNGRNKKLTVYFTHALPDGTNLCDPCNRQMLYTVQQMAAMMRNNPMRYSVKTQRWGEYVAASLQVCSWLVLYEGKYEPTKYGFMRLDDNALANLMSDLSLGSWTEALQYIPRMIQGIHTLTHSNTDLASLLNYPFDLPKDFLKDAVRFFSANKWYTKAHQRGDTKVNGTLSRIKLGELIGCESQQLHHDPKIRVFLRQFEPALSHPKLLINASPRANYNNQNTTTLEEAKNHRPTKKSLKDQIDLLSAIFASHNFLPQLFPPIKISTPEVLLTFKANTTTSKHHNTLRLGIGLHLLQQACKWVVLYGDDIINACLFYATEIKQYDSLERSARSKALDKLYNSTCDRWLSTEIEGMESRPLTTDLNIKCRQRRAHRSIDPKEMSFHQVVEGYIGACATLIGMLKPIRESELAHLARNSLLLSTFDEGLWLEHSAGKRGTHGVNPLIQRPIPSIVGQAIGQLQHLGENLKEINQDTSAHADELFYFPSTKYFPFSDGKHLKHRVARAMDTFSDIVETPVDNVGRRWYVRIHELRRFFIHTIYRHETSHVLDAIGWYVGHGDAEHTKAYYEDTFRGEELQGYETESVASRLIEFGANRLDEGKNPGTATLYKRVCEIHNVKSLSGVSADDYHDTVKRMLAAGEFSIQHYMVGLRAKDVQDMDIEIAIIVGNKADEKAN</sequence>
<dbReference type="RefSeq" id="WP_217861203.1">
    <property type="nucleotide sequence ID" value="NZ_CP077080.1"/>
</dbReference>
<accession>A0ABX8QGK2</accession>
<gene>
    <name evidence="1" type="ORF">KSS97_04655</name>
</gene>